<evidence type="ECO:0008006" key="7">
    <source>
        <dbReference type="Google" id="ProtNLM"/>
    </source>
</evidence>
<feature type="chain" id="PRO_5014213839" description="Gram-positive cocci surface proteins LPxTG domain-containing protein" evidence="3">
    <location>
        <begin position="25"/>
        <end position="218"/>
    </location>
</feature>
<reference evidence="4 6" key="1">
    <citation type="submission" date="2013-06" db="EMBL/GenBank/DDBJ databases">
        <title>Rumen cellulosomics: divergent fiber-degrading strategies revealed by comparative genome-wide analysis of six Ruminococcal strains.</title>
        <authorList>
            <person name="Dassa B."/>
            <person name="Borovok I."/>
            <person name="Lamed R."/>
            <person name="Flint H."/>
            <person name="Yeoman C.J."/>
            <person name="White B."/>
            <person name="Bayer E.A."/>
        </authorList>
    </citation>
    <scope>NUCLEOTIDE SEQUENCE [LARGE SCALE GENOMIC DNA]</scope>
    <source>
        <strain evidence="4 6">SY3</strain>
    </source>
</reference>
<dbReference type="RefSeq" id="WP_024855952.1">
    <property type="nucleotide sequence ID" value="NZ_JEOB01000002.1"/>
</dbReference>
<dbReference type="PATRIC" id="fig|1341156.4.peg.3300"/>
<dbReference type="EMBL" id="JEOB01000004">
    <property type="protein sequence ID" value="EXM38221.1"/>
    <property type="molecule type" value="Genomic_DNA"/>
</dbReference>
<organism evidence="4 6">
    <name type="scientific">Ruminococcus albus SY3</name>
    <dbReference type="NCBI Taxonomy" id="1341156"/>
    <lineage>
        <taxon>Bacteria</taxon>
        <taxon>Bacillati</taxon>
        <taxon>Bacillota</taxon>
        <taxon>Clostridia</taxon>
        <taxon>Eubacteriales</taxon>
        <taxon>Oscillospiraceae</taxon>
        <taxon>Ruminococcus</taxon>
    </lineage>
</organism>
<sequence>MIKKISAFAAATVIAASMSISAFATTYEDAVQAAKDAGVQANNVQELDNFLQVHKDCFTSDEYDDMIAELNNIKNTYVAPYCLGGAKQKVDKAPADLSEQDKILIGKEWTEDEKKAIQDALINLGKKHNVTVTITKVDDVHFAVAAEHKHDNSSSNGNGNGNGGSNNNAGGTTIKSDNPVASTGAGETETSSAAAAVAAVTLAMAGFGVFMVAKKNRA</sequence>
<proteinExistence type="predicted"/>
<keyword evidence="2" id="KW-1133">Transmembrane helix</keyword>
<feature type="region of interest" description="Disordered" evidence="1">
    <location>
        <begin position="148"/>
        <end position="187"/>
    </location>
</feature>
<accession>A0A011VSJ4</accession>
<dbReference type="AlphaFoldDB" id="A0A011VSJ4"/>
<evidence type="ECO:0000313" key="6">
    <source>
        <dbReference type="Proteomes" id="UP000021369"/>
    </source>
</evidence>
<evidence type="ECO:0000256" key="1">
    <source>
        <dbReference type="SAM" id="MobiDB-lite"/>
    </source>
</evidence>
<dbReference type="Proteomes" id="UP000021369">
    <property type="component" value="Unassembled WGS sequence"/>
</dbReference>
<keyword evidence="3" id="KW-0732">Signal</keyword>
<dbReference type="OrthoDB" id="1821678at2"/>
<evidence type="ECO:0000313" key="4">
    <source>
        <dbReference type="EMBL" id="EXM38221.1"/>
    </source>
</evidence>
<keyword evidence="2" id="KW-0812">Transmembrane</keyword>
<evidence type="ECO:0000256" key="3">
    <source>
        <dbReference type="SAM" id="SignalP"/>
    </source>
</evidence>
<comment type="caution">
    <text evidence="4">The sequence shown here is derived from an EMBL/GenBank/DDBJ whole genome shotgun (WGS) entry which is preliminary data.</text>
</comment>
<feature type="signal peptide" evidence="3">
    <location>
        <begin position="1"/>
        <end position="24"/>
    </location>
</feature>
<protein>
    <recommendedName>
        <fullName evidence="7">Gram-positive cocci surface proteins LPxTG domain-containing protein</fullName>
    </recommendedName>
</protein>
<dbReference type="EMBL" id="JEOB01000002">
    <property type="protein sequence ID" value="EXM39755.1"/>
    <property type="molecule type" value="Genomic_DNA"/>
</dbReference>
<evidence type="ECO:0000313" key="5">
    <source>
        <dbReference type="EMBL" id="EXM39755.1"/>
    </source>
</evidence>
<keyword evidence="6" id="KW-1185">Reference proteome</keyword>
<feature type="transmembrane region" description="Helical" evidence="2">
    <location>
        <begin position="193"/>
        <end position="213"/>
    </location>
</feature>
<keyword evidence="2" id="KW-0472">Membrane</keyword>
<name>A0A011VSJ4_RUMAL</name>
<evidence type="ECO:0000256" key="2">
    <source>
        <dbReference type="SAM" id="Phobius"/>
    </source>
</evidence>
<gene>
    <name evidence="5" type="ORF">RASY3_08165</name>
    <name evidence="4" type="ORF">RASY3_18550</name>
</gene>